<comment type="similarity">
    <text evidence="2 9">Belongs to the pyrimidine 5'-nucleotidase family.</text>
</comment>
<dbReference type="PANTHER" id="PTHR13045">
    <property type="entry name" value="5'-NUCLEOTIDASE"/>
    <property type="match status" value="1"/>
</dbReference>
<dbReference type="InterPro" id="IPR036412">
    <property type="entry name" value="HAD-like_sf"/>
</dbReference>
<evidence type="ECO:0000256" key="1">
    <source>
        <dbReference type="ARBA" id="ARBA00000815"/>
    </source>
</evidence>
<dbReference type="AlphaFoldDB" id="A0AA35WIJ6"/>
<dbReference type="SFLD" id="SFLDG01128">
    <property type="entry name" value="C1.4:_5'-Nucleotidase_Like"/>
    <property type="match status" value="1"/>
</dbReference>
<keyword evidence="9" id="KW-0963">Cytoplasm</keyword>
<dbReference type="PANTHER" id="PTHR13045:SF0">
    <property type="entry name" value="7-METHYLGUANOSINE PHOSPHATE-SPECIFIC 5'-NUCLEOTIDASE"/>
    <property type="match status" value="1"/>
</dbReference>
<dbReference type="SFLD" id="SFLDS00003">
    <property type="entry name" value="Haloacid_Dehalogenase"/>
    <property type="match status" value="1"/>
</dbReference>
<dbReference type="Gene3D" id="3.40.50.1000">
    <property type="entry name" value="HAD superfamily/HAD-like"/>
    <property type="match status" value="1"/>
</dbReference>
<sequence>MDNISNHRTSALESVLAGAGVHVRNRDDVMQKVAAIAQDGPDKLLFLSDFDQTLTRYWVNGERGFTSYKVVEKSPLMSEDYREKARQLADKYHPIEVAVDMSLEEKTQHMVKWWEGNHNLMIGERIKRSQLKEMVANANIQFRDKCEVLFSELDSFNIPLLVFSAGLGDTLLEVFRQFSAVRPNLHVVSNRLVFDEAGVAVSHSHPFVHSYNKGKSPEQLAAVESFIVGRSNIILAGDSQGDPKMADSLPHTHHVLKIGFLNHDVKDRLDLYMDIYDIVLSGDCDMTVVNAVVQTVLHPPPYSLVSQ</sequence>
<keyword evidence="4" id="KW-0479">Metal-binding</keyword>
<name>A0AA35WIJ6_GEOBA</name>
<dbReference type="Gene3D" id="1.10.150.340">
    <property type="entry name" value="Pyrimidine 5'-nucleotidase (UMPH-1), N-terminal domain"/>
    <property type="match status" value="1"/>
</dbReference>
<evidence type="ECO:0000256" key="2">
    <source>
        <dbReference type="ARBA" id="ARBA00008389"/>
    </source>
</evidence>
<dbReference type="GO" id="GO:0000166">
    <property type="term" value="F:nucleotide binding"/>
    <property type="evidence" value="ECO:0007669"/>
    <property type="project" value="UniProtKB-KW"/>
</dbReference>
<comment type="catalytic activity">
    <reaction evidence="1 9">
        <text>a ribonucleoside 5'-phosphate + H2O = a ribonucleoside + phosphate</text>
        <dbReference type="Rhea" id="RHEA:12484"/>
        <dbReference type="ChEBI" id="CHEBI:15377"/>
        <dbReference type="ChEBI" id="CHEBI:18254"/>
        <dbReference type="ChEBI" id="CHEBI:43474"/>
        <dbReference type="ChEBI" id="CHEBI:58043"/>
        <dbReference type="EC" id="3.1.3.5"/>
    </reaction>
</comment>
<keyword evidence="6 9" id="KW-0378">Hydrolase</keyword>
<evidence type="ECO:0000313" key="10">
    <source>
        <dbReference type="EMBL" id="CAI8015057.1"/>
    </source>
</evidence>
<dbReference type="EC" id="3.1.3.5" evidence="3 9"/>
<gene>
    <name evidence="10" type="ORF">GBAR_LOCUS9372</name>
</gene>
<dbReference type="GO" id="GO:0009117">
    <property type="term" value="P:nucleotide metabolic process"/>
    <property type="evidence" value="ECO:0007669"/>
    <property type="project" value="UniProtKB-KW"/>
</dbReference>
<proteinExistence type="inferred from homology"/>
<dbReference type="Pfam" id="PF05822">
    <property type="entry name" value="UMPH-1"/>
    <property type="match status" value="1"/>
</dbReference>
<dbReference type="FunFam" id="1.10.150.340:FF:000001">
    <property type="entry name" value="Cytosolic 5-nucleotidase 3-like"/>
    <property type="match status" value="1"/>
</dbReference>
<comment type="subcellular location">
    <subcellularLocation>
        <location evidence="9">Cytoplasm</location>
    </subcellularLocation>
</comment>
<comment type="caution">
    <text evidence="10">The sequence shown here is derived from an EMBL/GenBank/DDBJ whole genome shotgun (WGS) entry which is preliminary data.</text>
</comment>
<reference evidence="10" key="1">
    <citation type="submission" date="2023-03" db="EMBL/GenBank/DDBJ databases">
        <authorList>
            <person name="Steffen K."/>
            <person name="Cardenas P."/>
        </authorList>
    </citation>
    <scope>NUCLEOTIDE SEQUENCE</scope>
</reference>
<keyword evidence="8 9" id="KW-0546">Nucleotide metabolism</keyword>
<dbReference type="GO" id="GO:0008253">
    <property type="term" value="F:5'-nucleotidase activity"/>
    <property type="evidence" value="ECO:0007669"/>
    <property type="project" value="UniProtKB-EC"/>
</dbReference>
<evidence type="ECO:0000256" key="5">
    <source>
        <dbReference type="ARBA" id="ARBA00022741"/>
    </source>
</evidence>
<dbReference type="InterPro" id="IPR023214">
    <property type="entry name" value="HAD_sf"/>
</dbReference>
<dbReference type="GO" id="GO:0005737">
    <property type="term" value="C:cytoplasm"/>
    <property type="evidence" value="ECO:0007669"/>
    <property type="project" value="UniProtKB-SubCell"/>
</dbReference>
<evidence type="ECO:0000256" key="6">
    <source>
        <dbReference type="ARBA" id="ARBA00022801"/>
    </source>
</evidence>
<dbReference type="InterPro" id="IPR006434">
    <property type="entry name" value="Pyrimidine_nucleotidase_eu"/>
</dbReference>
<organism evidence="10 11">
    <name type="scientific">Geodia barretti</name>
    <name type="common">Barrett's horny sponge</name>
    <dbReference type="NCBI Taxonomy" id="519541"/>
    <lineage>
        <taxon>Eukaryota</taxon>
        <taxon>Metazoa</taxon>
        <taxon>Porifera</taxon>
        <taxon>Demospongiae</taxon>
        <taxon>Heteroscleromorpha</taxon>
        <taxon>Tetractinellida</taxon>
        <taxon>Astrophorina</taxon>
        <taxon>Geodiidae</taxon>
        <taxon>Geodia</taxon>
    </lineage>
</organism>
<dbReference type="SUPFAM" id="SSF56784">
    <property type="entry name" value="HAD-like"/>
    <property type="match status" value="1"/>
</dbReference>
<evidence type="ECO:0000256" key="8">
    <source>
        <dbReference type="ARBA" id="ARBA00023080"/>
    </source>
</evidence>
<keyword evidence="11" id="KW-1185">Reference proteome</keyword>
<evidence type="ECO:0000256" key="7">
    <source>
        <dbReference type="ARBA" id="ARBA00022842"/>
    </source>
</evidence>
<dbReference type="NCBIfam" id="TIGR01544">
    <property type="entry name" value="HAD-SF-IE"/>
    <property type="match status" value="1"/>
</dbReference>
<evidence type="ECO:0000256" key="4">
    <source>
        <dbReference type="ARBA" id="ARBA00022723"/>
    </source>
</evidence>
<keyword evidence="5 9" id="KW-0547">Nucleotide-binding</keyword>
<dbReference type="GO" id="GO:0000287">
    <property type="term" value="F:magnesium ion binding"/>
    <property type="evidence" value="ECO:0007669"/>
    <property type="project" value="InterPro"/>
</dbReference>
<evidence type="ECO:0000313" key="11">
    <source>
        <dbReference type="Proteomes" id="UP001174909"/>
    </source>
</evidence>
<protein>
    <recommendedName>
        <fullName evidence="3 9">5'-nucleotidase</fullName>
        <ecNumber evidence="3 9">3.1.3.5</ecNumber>
    </recommendedName>
</protein>
<evidence type="ECO:0000256" key="3">
    <source>
        <dbReference type="ARBA" id="ARBA00012643"/>
    </source>
</evidence>
<keyword evidence="7" id="KW-0460">Magnesium</keyword>
<dbReference type="EMBL" id="CASHTH010001416">
    <property type="protein sequence ID" value="CAI8015057.1"/>
    <property type="molecule type" value="Genomic_DNA"/>
</dbReference>
<dbReference type="Proteomes" id="UP001174909">
    <property type="component" value="Unassembled WGS sequence"/>
</dbReference>
<accession>A0AA35WIJ6</accession>
<evidence type="ECO:0000256" key="9">
    <source>
        <dbReference type="RuleBase" id="RU361276"/>
    </source>
</evidence>